<keyword evidence="3" id="KW-1185">Reference proteome</keyword>
<feature type="region of interest" description="Disordered" evidence="1">
    <location>
        <begin position="1"/>
        <end position="75"/>
    </location>
</feature>
<evidence type="ECO:0000313" key="3">
    <source>
        <dbReference type="Proteomes" id="UP001056539"/>
    </source>
</evidence>
<name>A0AAX3BFP5_9SPIR</name>
<evidence type="ECO:0000313" key="2">
    <source>
        <dbReference type="EMBL" id="URA11066.1"/>
    </source>
</evidence>
<reference evidence="2" key="1">
    <citation type="submission" date="2021-04" db="EMBL/GenBank/DDBJ databases">
        <authorList>
            <person name="Postec A."/>
        </authorList>
    </citation>
    <scope>NUCLEOTIDE SEQUENCE</scope>
    <source>
        <strain evidence="2">F1F22</strain>
    </source>
</reference>
<dbReference type="EMBL" id="CP073355">
    <property type="protein sequence ID" value="URA11066.1"/>
    <property type="molecule type" value="Genomic_DNA"/>
</dbReference>
<organism evidence="2 3">
    <name type="scientific">Thermospira aquatica</name>
    <dbReference type="NCBI Taxonomy" id="2828656"/>
    <lineage>
        <taxon>Bacteria</taxon>
        <taxon>Pseudomonadati</taxon>
        <taxon>Spirochaetota</taxon>
        <taxon>Spirochaetia</taxon>
        <taxon>Brevinematales</taxon>
        <taxon>Thermospiraceae</taxon>
        <taxon>Thermospira</taxon>
    </lineage>
</organism>
<dbReference type="KEGG" id="taqu:KDW03_04490"/>
<reference evidence="2" key="2">
    <citation type="submission" date="2022-06" db="EMBL/GenBank/DDBJ databases">
        <title>Thermospira aquatica gen. nov., sp. nov.</title>
        <authorList>
            <person name="Ben Ali Gam Z."/>
            <person name="Labat M."/>
        </authorList>
    </citation>
    <scope>NUCLEOTIDE SEQUENCE</scope>
    <source>
        <strain evidence="2">F1F22</strain>
    </source>
</reference>
<feature type="compositionally biased region" description="Basic residues" evidence="1">
    <location>
        <begin position="17"/>
        <end position="31"/>
    </location>
</feature>
<feature type="compositionally biased region" description="Low complexity" evidence="1">
    <location>
        <begin position="32"/>
        <end position="47"/>
    </location>
</feature>
<gene>
    <name evidence="2" type="ORF">KDW03_04490</name>
</gene>
<dbReference type="AlphaFoldDB" id="A0AAX3BFP5"/>
<evidence type="ECO:0008006" key="4">
    <source>
        <dbReference type="Google" id="ProtNLM"/>
    </source>
</evidence>
<accession>A0AAX3BFP5</accession>
<protein>
    <recommendedName>
        <fullName evidence="4">Serine/threonine protein kinase</fullName>
    </recommendedName>
</protein>
<feature type="compositionally biased region" description="Low complexity" evidence="1">
    <location>
        <begin position="1"/>
        <end position="16"/>
    </location>
</feature>
<evidence type="ECO:0000256" key="1">
    <source>
        <dbReference type="SAM" id="MobiDB-lite"/>
    </source>
</evidence>
<proteinExistence type="predicted"/>
<sequence length="209" mass="24392">MTDKPQSPQNRQNSQNKKNKRWRRFRGKKNRPQGFNPQSQQNQNPQQKPSDRPSQVNRSPSSQSPKKPPMSAEPVKRSFAHEVLPPDYKLPEDLDIPSYTFSEISSTEEKSPSVAPEDNGEITQNVCPICNYPIKKFYTTVRHPLHDKLVHFDCALREIFQQYKTKLARDQRIYYIGAGRFAIVKEIRDKRGNVTSYQIIEKIEYEKNS</sequence>
<dbReference type="Proteomes" id="UP001056539">
    <property type="component" value="Chromosome"/>
</dbReference>
<dbReference type="RefSeq" id="WP_271436200.1">
    <property type="nucleotide sequence ID" value="NZ_CP073355.1"/>
</dbReference>